<proteinExistence type="predicted"/>
<feature type="compositionally biased region" description="Low complexity" evidence="1">
    <location>
        <begin position="38"/>
        <end position="50"/>
    </location>
</feature>
<dbReference type="EMBL" id="CM003381">
    <property type="protein sequence ID" value="KOM57566.1"/>
    <property type="molecule type" value="Genomic_DNA"/>
</dbReference>
<dbReference type="Gramene" id="KOM57566">
    <property type="protein sequence ID" value="KOM57566"/>
    <property type="gene ID" value="LR48_Vigan11g059900"/>
</dbReference>
<organism evidence="2 3">
    <name type="scientific">Phaseolus angularis</name>
    <name type="common">Azuki bean</name>
    <name type="synonym">Vigna angularis</name>
    <dbReference type="NCBI Taxonomy" id="3914"/>
    <lineage>
        <taxon>Eukaryota</taxon>
        <taxon>Viridiplantae</taxon>
        <taxon>Streptophyta</taxon>
        <taxon>Embryophyta</taxon>
        <taxon>Tracheophyta</taxon>
        <taxon>Spermatophyta</taxon>
        <taxon>Magnoliopsida</taxon>
        <taxon>eudicotyledons</taxon>
        <taxon>Gunneridae</taxon>
        <taxon>Pentapetalae</taxon>
        <taxon>rosids</taxon>
        <taxon>fabids</taxon>
        <taxon>Fabales</taxon>
        <taxon>Fabaceae</taxon>
        <taxon>Papilionoideae</taxon>
        <taxon>50 kb inversion clade</taxon>
        <taxon>NPAAA clade</taxon>
        <taxon>indigoferoid/millettioid clade</taxon>
        <taxon>Phaseoleae</taxon>
        <taxon>Vigna</taxon>
    </lineage>
</organism>
<gene>
    <name evidence="2" type="ORF">LR48_Vigan11g059900</name>
</gene>
<protein>
    <submittedName>
        <fullName evidence="2">Uncharacterized protein</fullName>
    </submittedName>
</protein>
<sequence>MGFVARGNVFLHSDEENQSDEDDDEDAHMAEPVREVAPSITGSFTIPSSSSFSKEEYFANLSKQMEDMSLANQARFDELVEMHQTHHDYVCERFEDFDTRLGNIEDRLNLQPLDYPSTSPF</sequence>
<accession>A0A0L9VR71</accession>
<evidence type="ECO:0000313" key="2">
    <source>
        <dbReference type="EMBL" id="KOM57566.1"/>
    </source>
</evidence>
<reference evidence="3" key="1">
    <citation type="journal article" date="2015" name="Proc. Natl. Acad. Sci. U.S.A.">
        <title>Genome sequencing of adzuki bean (Vigna angularis) provides insight into high starch and low fat accumulation and domestication.</title>
        <authorList>
            <person name="Yang K."/>
            <person name="Tian Z."/>
            <person name="Chen C."/>
            <person name="Luo L."/>
            <person name="Zhao B."/>
            <person name="Wang Z."/>
            <person name="Yu L."/>
            <person name="Li Y."/>
            <person name="Sun Y."/>
            <person name="Li W."/>
            <person name="Chen Y."/>
            <person name="Li Y."/>
            <person name="Zhang Y."/>
            <person name="Ai D."/>
            <person name="Zhao J."/>
            <person name="Shang C."/>
            <person name="Ma Y."/>
            <person name="Wu B."/>
            <person name="Wang M."/>
            <person name="Gao L."/>
            <person name="Sun D."/>
            <person name="Zhang P."/>
            <person name="Guo F."/>
            <person name="Wang W."/>
            <person name="Li Y."/>
            <person name="Wang J."/>
            <person name="Varshney R.K."/>
            <person name="Wang J."/>
            <person name="Ling H.Q."/>
            <person name="Wan P."/>
        </authorList>
    </citation>
    <scope>NUCLEOTIDE SEQUENCE</scope>
    <source>
        <strain evidence="3">cv. Jingnong 6</strain>
    </source>
</reference>
<dbReference type="AlphaFoldDB" id="A0A0L9VR71"/>
<evidence type="ECO:0000256" key="1">
    <source>
        <dbReference type="SAM" id="MobiDB-lite"/>
    </source>
</evidence>
<evidence type="ECO:0000313" key="3">
    <source>
        <dbReference type="Proteomes" id="UP000053144"/>
    </source>
</evidence>
<feature type="region of interest" description="Disordered" evidence="1">
    <location>
        <begin position="1"/>
        <end position="50"/>
    </location>
</feature>
<dbReference type="Proteomes" id="UP000053144">
    <property type="component" value="Chromosome 11"/>
</dbReference>
<feature type="compositionally biased region" description="Acidic residues" evidence="1">
    <location>
        <begin position="16"/>
        <end position="26"/>
    </location>
</feature>
<name>A0A0L9VR71_PHAAN</name>